<protein>
    <recommendedName>
        <fullName evidence="3">Cytoplasmic protein</fullName>
    </recommendedName>
</protein>
<evidence type="ECO:0000313" key="2">
    <source>
        <dbReference type="Proteomes" id="UP000295678"/>
    </source>
</evidence>
<dbReference type="AlphaFoldDB" id="A0A4R3MN62"/>
<organism evidence="1 2">
    <name type="scientific">Tepidamorphus gemmatus</name>
    <dbReference type="NCBI Taxonomy" id="747076"/>
    <lineage>
        <taxon>Bacteria</taxon>
        <taxon>Pseudomonadati</taxon>
        <taxon>Pseudomonadota</taxon>
        <taxon>Alphaproteobacteria</taxon>
        <taxon>Hyphomicrobiales</taxon>
        <taxon>Tepidamorphaceae</taxon>
        <taxon>Tepidamorphus</taxon>
    </lineage>
</organism>
<dbReference type="PANTHER" id="PTHR30528:SF0">
    <property type="entry name" value="CYTOPLASMIC PROTEIN"/>
    <property type="match status" value="1"/>
</dbReference>
<dbReference type="Pfam" id="PF06224">
    <property type="entry name" value="AlkZ-like"/>
    <property type="match status" value="1"/>
</dbReference>
<dbReference type="OrthoDB" id="9787207at2"/>
<dbReference type="InterPro" id="IPR009351">
    <property type="entry name" value="AlkZ-like"/>
</dbReference>
<accession>A0A4R3MN62</accession>
<dbReference type="EMBL" id="SMAK01000001">
    <property type="protein sequence ID" value="TCT13466.1"/>
    <property type="molecule type" value="Genomic_DNA"/>
</dbReference>
<dbReference type="Proteomes" id="UP000295678">
    <property type="component" value="Unassembled WGS sequence"/>
</dbReference>
<dbReference type="PANTHER" id="PTHR30528">
    <property type="entry name" value="CYTOPLASMIC PROTEIN"/>
    <property type="match status" value="1"/>
</dbReference>
<name>A0A4R3MN62_9HYPH</name>
<evidence type="ECO:0008006" key="3">
    <source>
        <dbReference type="Google" id="ProtNLM"/>
    </source>
</evidence>
<gene>
    <name evidence="1" type="ORF">EDC22_101333</name>
</gene>
<sequence length="405" mass="45139">MPYSPAARDRISPKTARRIALAAQGFAERRPAARVASNHLAKAIDRIGLIQIDSVNVLVRSHYLPPFSRLGAYDRDLLDRHAYRRRRLFEYWGHEASLLPVALHPLMRWRMARARAGEGIYKGLARFAAERRDFIDAVLAEIGERGPLGAGEISIAGRSSGGWWGWSDGKLALEWLFWAGLVTTARRRNFERLYDLPERVLPGDILAAPTPDEADARRELIRIAARSLGIATERDLRDYFRLPVDGTAERIGELVEAGALVPVTVAGWKQSAFLDPTARFPRKVEARALLSPFDSLVWERDRAERLFGFRYRIEIYTPAEKRVHGYYVLPFLLGETLVARVCLKADRATGVLRVNAAHCEAHAVPEVVAGPLADELRGMAAWLGLADVAAETTGDLAPALRSALR</sequence>
<dbReference type="RefSeq" id="WP_132804854.1">
    <property type="nucleotide sequence ID" value="NZ_SMAK01000001.1"/>
</dbReference>
<reference evidence="1 2" key="1">
    <citation type="submission" date="2019-03" db="EMBL/GenBank/DDBJ databases">
        <title>Genomic Encyclopedia of Type Strains, Phase IV (KMG-IV): sequencing the most valuable type-strain genomes for metagenomic binning, comparative biology and taxonomic classification.</title>
        <authorList>
            <person name="Goeker M."/>
        </authorList>
    </citation>
    <scope>NUCLEOTIDE SEQUENCE [LARGE SCALE GENOMIC DNA]</scope>
    <source>
        <strain evidence="1 2">DSM 19345</strain>
    </source>
</reference>
<proteinExistence type="predicted"/>
<keyword evidence="2" id="KW-1185">Reference proteome</keyword>
<comment type="caution">
    <text evidence="1">The sequence shown here is derived from an EMBL/GenBank/DDBJ whole genome shotgun (WGS) entry which is preliminary data.</text>
</comment>
<evidence type="ECO:0000313" key="1">
    <source>
        <dbReference type="EMBL" id="TCT13466.1"/>
    </source>
</evidence>